<dbReference type="InterPro" id="IPR014464">
    <property type="entry name" value="CvfB_fam"/>
</dbReference>
<dbReference type="InterPro" id="IPR040764">
    <property type="entry name" value="CvfB_WH"/>
</dbReference>
<reference evidence="2" key="1">
    <citation type="submission" date="2023-03" db="EMBL/GenBank/DDBJ databases">
        <title>Lomoglobus Profundus gen. nov., sp. nov., a novel member of the phylum Verrucomicrobia, isolated from deep-marine sediment of South China Sea.</title>
        <authorList>
            <person name="Ahmad T."/>
            <person name="Ishaq S.E."/>
            <person name="Wang F."/>
        </authorList>
    </citation>
    <scope>NUCLEOTIDE SEQUENCE</scope>
    <source>
        <strain evidence="2">LMO-M01</strain>
    </source>
</reference>
<proteinExistence type="predicted"/>
<gene>
    <name evidence="2" type="ORF">PXH66_22020</name>
</gene>
<dbReference type="InterPro" id="IPR036388">
    <property type="entry name" value="WH-like_DNA-bd_sf"/>
</dbReference>
<dbReference type="Proteomes" id="UP001218638">
    <property type="component" value="Chromosome"/>
</dbReference>
<feature type="domain" description="Conserved virulence factor B-like winged helix" evidence="1">
    <location>
        <begin position="3"/>
        <end position="57"/>
    </location>
</feature>
<dbReference type="PANTHER" id="PTHR37296">
    <property type="entry name" value="CONSERVED VIRULENCE FACTOR B"/>
    <property type="match status" value="1"/>
</dbReference>
<accession>A0AAE9ZXZ4</accession>
<dbReference type="KEGG" id="slom:PXH66_22020"/>
<evidence type="ECO:0000259" key="1">
    <source>
        <dbReference type="Pfam" id="PF17783"/>
    </source>
</evidence>
<dbReference type="AlphaFoldDB" id="A0AAE9ZXZ4"/>
<dbReference type="PANTHER" id="PTHR37296:SF1">
    <property type="entry name" value="CONSERVED VIRULENCE FACTOR B"/>
    <property type="match status" value="1"/>
</dbReference>
<evidence type="ECO:0000313" key="2">
    <source>
        <dbReference type="EMBL" id="WED65035.1"/>
    </source>
</evidence>
<dbReference type="EMBL" id="CP119075">
    <property type="protein sequence ID" value="WED65035.1"/>
    <property type="molecule type" value="Genomic_DNA"/>
</dbReference>
<protein>
    <recommendedName>
        <fullName evidence="1">Conserved virulence factor B-like winged helix domain-containing protein</fullName>
    </recommendedName>
</protein>
<evidence type="ECO:0000313" key="3">
    <source>
        <dbReference type="Proteomes" id="UP001218638"/>
    </source>
</evidence>
<dbReference type="RefSeq" id="WP_330932154.1">
    <property type="nucleotide sequence ID" value="NZ_CP119075.1"/>
</dbReference>
<dbReference type="Pfam" id="PF17783">
    <property type="entry name" value="WHD_CvfB"/>
    <property type="match status" value="1"/>
</dbReference>
<sequence>MSVVSYVVEESGFLPLHDGSASAEIQAGCGVSKKAFKQAIGALYRNRRIVFEDCGIRRVPNC</sequence>
<name>A0AAE9ZXZ4_9BACT</name>
<keyword evidence="3" id="KW-1185">Reference proteome</keyword>
<organism evidence="2 3">
    <name type="scientific">Synoicihabitans lomoniglobus</name>
    <dbReference type="NCBI Taxonomy" id="2909285"/>
    <lineage>
        <taxon>Bacteria</taxon>
        <taxon>Pseudomonadati</taxon>
        <taxon>Verrucomicrobiota</taxon>
        <taxon>Opitutia</taxon>
        <taxon>Opitutales</taxon>
        <taxon>Opitutaceae</taxon>
        <taxon>Synoicihabitans</taxon>
    </lineage>
</organism>
<dbReference type="Gene3D" id="1.10.10.10">
    <property type="entry name" value="Winged helix-like DNA-binding domain superfamily/Winged helix DNA-binding domain"/>
    <property type="match status" value="1"/>
</dbReference>